<evidence type="ECO:0000259" key="3">
    <source>
        <dbReference type="Pfam" id="PF02371"/>
    </source>
</evidence>
<dbReference type="PANTHER" id="PTHR33055:SF13">
    <property type="entry name" value="TRANSPOSASE"/>
    <property type="match status" value="1"/>
</dbReference>
<dbReference type="AlphaFoldDB" id="A0AAU7WH30"/>
<dbReference type="GeneID" id="93258095"/>
<dbReference type="InterPro" id="IPR047650">
    <property type="entry name" value="Transpos_IS110"/>
</dbReference>
<organism evidence="4">
    <name type="scientific">Heyndrickxia faecalis</name>
    <dbReference type="NCBI Taxonomy" id="2824910"/>
    <lineage>
        <taxon>Bacteria</taxon>
        <taxon>Bacillati</taxon>
        <taxon>Bacillota</taxon>
        <taxon>Bacilli</taxon>
        <taxon>Bacillales</taxon>
        <taxon>Bacillaceae</taxon>
        <taxon>Heyndrickxia</taxon>
    </lineage>
</organism>
<evidence type="ECO:0000256" key="1">
    <source>
        <dbReference type="SAM" id="Coils"/>
    </source>
</evidence>
<dbReference type="InterPro" id="IPR002525">
    <property type="entry name" value="Transp_IS110-like_N"/>
</dbReference>
<dbReference type="GO" id="GO:0006313">
    <property type="term" value="P:DNA transposition"/>
    <property type="evidence" value="ECO:0007669"/>
    <property type="project" value="InterPro"/>
</dbReference>
<feature type="domain" description="Transposase IS110-like N-terminal" evidence="2">
    <location>
        <begin position="27"/>
        <end position="187"/>
    </location>
</feature>
<dbReference type="RefSeq" id="WP_350346405.1">
    <property type="nucleotide sequence ID" value="NZ_CP158453.1"/>
</dbReference>
<reference evidence="4" key="1">
    <citation type="submission" date="2024-06" db="EMBL/GenBank/DDBJ databases">
        <authorList>
            <person name="Huang C.H."/>
            <person name="Ting Y.S."/>
            <person name="Cheng Y.H."/>
        </authorList>
    </citation>
    <scope>NUCLEOTIDE SEQUENCE</scope>
    <source>
        <strain evidence="4">TCI803</strain>
    </source>
</reference>
<keyword evidence="1" id="KW-0175">Coiled coil</keyword>
<dbReference type="GO" id="GO:0004803">
    <property type="term" value="F:transposase activity"/>
    <property type="evidence" value="ECO:0007669"/>
    <property type="project" value="InterPro"/>
</dbReference>
<dbReference type="GO" id="GO:0003677">
    <property type="term" value="F:DNA binding"/>
    <property type="evidence" value="ECO:0007669"/>
    <property type="project" value="InterPro"/>
</dbReference>
<gene>
    <name evidence="4" type="ORF">ABR335_00800</name>
</gene>
<evidence type="ECO:0000313" key="4">
    <source>
        <dbReference type="EMBL" id="XBX98194.1"/>
    </source>
</evidence>
<sequence>MIECLPIFFHSSAPASKILHIPSTLIIGIDVAKDKHVARAQDDRGIEFGKRLIFENRFHGFQTLLDWMERQRKQNHKDHVIFGVEPTGHFWLSLAYFLTAKGYDFVLVNPMHVKKSKELDDNSPTKNDTKDAKVIAQLIKDGRYSVPNLLDGIYAELREGAKLRDQLVKQLMITDGRIQNVIQRYFPEFFDVFKDWEGKAALCTLKSFPFPSQIKEMTPEEVLEKWKTQVKRGVGIKKATKLVEAVRKSIGIQAGMKFAKREIDCLLEQYELYNQQIKQLDQELESLVEDLPGARQMMAIPGLGKTTVALFFAEVGDITKYNHPQQLVNLAGLSLKEHSSGKFKGQTTITKRGRKRLRRALYLAIRPLVVHNPTFKALHQYYTKRPEHPLKKQQSLIALCCKLLRVLFAIGNKQCDFDGAKLLQGLPQIETLQVA</sequence>
<dbReference type="EMBL" id="CP158453">
    <property type="protein sequence ID" value="XBX98194.1"/>
    <property type="molecule type" value="Genomic_DNA"/>
</dbReference>
<evidence type="ECO:0000259" key="2">
    <source>
        <dbReference type="Pfam" id="PF01548"/>
    </source>
</evidence>
<dbReference type="Pfam" id="PF02371">
    <property type="entry name" value="Transposase_20"/>
    <property type="match status" value="1"/>
</dbReference>
<accession>A0AAU7WH30</accession>
<proteinExistence type="predicted"/>
<dbReference type="Pfam" id="PF01548">
    <property type="entry name" value="DEDD_Tnp_IS110"/>
    <property type="match status" value="1"/>
</dbReference>
<protein>
    <submittedName>
        <fullName evidence="4">IS110 family transposase</fullName>
    </submittedName>
</protein>
<name>A0AAU7WH30_9BACI</name>
<feature type="coiled-coil region" evidence="1">
    <location>
        <begin position="256"/>
        <end position="297"/>
    </location>
</feature>
<dbReference type="NCBIfam" id="NF033542">
    <property type="entry name" value="transpos_IS110"/>
    <property type="match status" value="1"/>
</dbReference>
<feature type="domain" description="Transposase IS116/IS110/IS902 C-terminal" evidence="3">
    <location>
        <begin position="295"/>
        <end position="380"/>
    </location>
</feature>
<dbReference type="InterPro" id="IPR003346">
    <property type="entry name" value="Transposase_20"/>
</dbReference>
<dbReference type="PANTHER" id="PTHR33055">
    <property type="entry name" value="TRANSPOSASE FOR INSERTION SEQUENCE ELEMENT IS1111A"/>
    <property type="match status" value="1"/>
</dbReference>